<name>A0A9D9IZ58_9BACT</name>
<evidence type="ECO:0000256" key="2">
    <source>
        <dbReference type="ARBA" id="ARBA00022475"/>
    </source>
</evidence>
<feature type="transmembrane region" description="Helical" evidence="6">
    <location>
        <begin position="334"/>
        <end position="356"/>
    </location>
</feature>
<evidence type="ECO:0000259" key="7">
    <source>
        <dbReference type="PROSITE" id="PS50850"/>
    </source>
</evidence>
<keyword evidence="2" id="KW-1003">Cell membrane</keyword>
<feature type="transmembrane region" description="Helical" evidence="6">
    <location>
        <begin position="171"/>
        <end position="191"/>
    </location>
</feature>
<dbReference type="CDD" id="cd17324">
    <property type="entry name" value="MFS_NepI_like"/>
    <property type="match status" value="1"/>
</dbReference>
<dbReference type="Proteomes" id="UP000823772">
    <property type="component" value="Unassembled WGS sequence"/>
</dbReference>
<feature type="transmembrane region" description="Helical" evidence="6">
    <location>
        <begin position="21"/>
        <end position="43"/>
    </location>
</feature>
<feature type="transmembrane region" description="Helical" evidence="6">
    <location>
        <begin position="368"/>
        <end position="388"/>
    </location>
</feature>
<dbReference type="GO" id="GO:0005886">
    <property type="term" value="C:plasma membrane"/>
    <property type="evidence" value="ECO:0007669"/>
    <property type="project" value="UniProtKB-SubCell"/>
</dbReference>
<evidence type="ECO:0000256" key="3">
    <source>
        <dbReference type="ARBA" id="ARBA00022692"/>
    </source>
</evidence>
<comment type="caution">
    <text evidence="8">The sequence shown here is derived from an EMBL/GenBank/DDBJ whole genome shotgun (WGS) entry which is preliminary data.</text>
</comment>
<feature type="transmembrane region" description="Helical" evidence="6">
    <location>
        <begin position="142"/>
        <end position="159"/>
    </location>
</feature>
<protein>
    <submittedName>
        <fullName evidence="8">Sugar transporter</fullName>
    </submittedName>
</protein>
<dbReference type="GO" id="GO:0022857">
    <property type="term" value="F:transmembrane transporter activity"/>
    <property type="evidence" value="ECO:0007669"/>
    <property type="project" value="InterPro"/>
</dbReference>
<dbReference type="PROSITE" id="PS50850">
    <property type="entry name" value="MFS"/>
    <property type="match status" value="1"/>
</dbReference>
<reference evidence="8" key="1">
    <citation type="submission" date="2020-10" db="EMBL/GenBank/DDBJ databases">
        <authorList>
            <person name="Gilroy R."/>
        </authorList>
    </citation>
    <scope>NUCLEOTIDE SEQUENCE</scope>
    <source>
        <strain evidence="8">B3-2255</strain>
    </source>
</reference>
<dbReference type="PANTHER" id="PTHR43124">
    <property type="entry name" value="PURINE EFFLUX PUMP PBUE"/>
    <property type="match status" value="1"/>
</dbReference>
<reference evidence="8" key="2">
    <citation type="journal article" date="2021" name="PeerJ">
        <title>Extensive microbial diversity within the chicken gut microbiome revealed by metagenomics and culture.</title>
        <authorList>
            <person name="Gilroy R."/>
            <person name="Ravi A."/>
            <person name="Getino M."/>
            <person name="Pursley I."/>
            <person name="Horton D.L."/>
            <person name="Alikhan N.F."/>
            <person name="Baker D."/>
            <person name="Gharbi K."/>
            <person name="Hall N."/>
            <person name="Watson M."/>
            <person name="Adriaenssens E.M."/>
            <person name="Foster-Nyarko E."/>
            <person name="Jarju S."/>
            <person name="Secka A."/>
            <person name="Antonio M."/>
            <person name="Oren A."/>
            <person name="Chaudhuri R.R."/>
            <person name="La Ragione R."/>
            <person name="Hildebrand F."/>
            <person name="Pallen M.J."/>
        </authorList>
    </citation>
    <scope>NUCLEOTIDE SEQUENCE</scope>
    <source>
        <strain evidence="8">B3-2255</strain>
    </source>
</reference>
<evidence type="ECO:0000256" key="1">
    <source>
        <dbReference type="ARBA" id="ARBA00004651"/>
    </source>
</evidence>
<dbReference type="SUPFAM" id="SSF103473">
    <property type="entry name" value="MFS general substrate transporter"/>
    <property type="match status" value="1"/>
</dbReference>
<feature type="transmembrane region" description="Helical" evidence="6">
    <location>
        <begin position="304"/>
        <end position="322"/>
    </location>
</feature>
<dbReference type="InterPro" id="IPR011701">
    <property type="entry name" value="MFS"/>
</dbReference>
<evidence type="ECO:0000256" key="6">
    <source>
        <dbReference type="SAM" id="Phobius"/>
    </source>
</evidence>
<proteinExistence type="predicted"/>
<keyword evidence="5 6" id="KW-0472">Membrane</keyword>
<keyword evidence="4 6" id="KW-1133">Transmembrane helix</keyword>
<feature type="transmembrane region" description="Helical" evidence="6">
    <location>
        <begin position="279"/>
        <end position="298"/>
    </location>
</feature>
<organism evidence="8 9">
    <name type="scientific">Candidatus Merdivivens faecigallinarum</name>
    <dbReference type="NCBI Taxonomy" id="2840871"/>
    <lineage>
        <taxon>Bacteria</taxon>
        <taxon>Pseudomonadati</taxon>
        <taxon>Bacteroidota</taxon>
        <taxon>Bacteroidia</taxon>
        <taxon>Bacteroidales</taxon>
        <taxon>Muribaculaceae</taxon>
        <taxon>Muribaculaceae incertae sedis</taxon>
        <taxon>Candidatus Merdivivens</taxon>
    </lineage>
</organism>
<feature type="transmembrane region" description="Helical" evidence="6">
    <location>
        <begin position="249"/>
        <end position="272"/>
    </location>
</feature>
<evidence type="ECO:0000313" key="9">
    <source>
        <dbReference type="Proteomes" id="UP000823772"/>
    </source>
</evidence>
<evidence type="ECO:0000256" key="5">
    <source>
        <dbReference type="ARBA" id="ARBA00023136"/>
    </source>
</evidence>
<sequence length="395" mass="41302">MGVRLCAAGNPARGWLPVLGLTFAAFIFNTSEFVPIGLLSGIAEDFSITESKAGMLITAYAWVVAAASLPLMVAASGIGTRKLMLCVVGCFMLGQAMSALSSGYWMLMASRVVVACSHAIFWSIVTPLAVRIAPPGHDSKALGMIVSGSSVAMIVGLPLGRTVGIYLGWRMTFAAIALIAAAVLVLLAVLLPRLSGSQGFSWKQVPSLFKSVSLRNIYLLTVLAVTAHFTGYSYIEPFLAGTAGFGEAWITVVLMLFGLMGIAGSVLFARYYASRPSFFMGYAVMGICVFLLLLGAASYDAVSMIALCLFWGLAISFLNLVFQSEVIRCSPSGGAAVAMSIYSGIYNVGIGAGALIGGLVCSHFSVSAIGYAGGLIGVLASLVFLFVCPPARRHC</sequence>
<dbReference type="Pfam" id="PF07690">
    <property type="entry name" value="MFS_1"/>
    <property type="match status" value="1"/>
</dbReference>
<keyword evidence="3 6" id="KW-0812">Transmembrane</keyword>
<gene>
    <name evidence="8" type="ORF">IAC87_05060</name>
</gene>
<feature type="transmembrane region" description="Helical" evidence="6">
    <location>
        <begin position="55"/>
        <end position="76"/>
    </location>
</feature>
<dbReference type="EMBL" id="JADILY010000103">
    <property type="protein sequence ID" value="MBO8481897.1"/>
    <property type="molecule type" value="Genomic_DNA"/>
</dbReference>
<feature type="domain" description="Major facilitator superfamily (MFS) profile" evidence="7">
    <location>
        <begin position="17"/>
        <end position="392"/>
    </location>
</feature>
<dbReference type="Gene3D" id="1.20.1250.20">
    <property type="entry name" value="MFS general substrate transporter like domains"/>
    <property type="match status" value="1"/>
</dbReference>
<keyword evidence="8" id="KW-0762">Sugar transport</keyword>
<dbReference type="InterPro" id="IPR036259">
    <property type="entry name" value="MFS_trans_sf"/>
</dbReference>
<feature type="transmembrane region" description="Helical" evidence="6">
    <location>
        <begin position="212"/>
        <end position="229"/>
    </location>
</feature>
<dbReference type="NCBIfam" id="NF002921">
    <property type="entry name" value="PRK03545.1"/>
    <property type="match status" value="1"/>
</dbReference>
<evidence type="ECO:0000256" key="4">
    <source>
        <dbReference type="ARBA" id="ARBA00022989"/>
    </source>
</evidence>
<feature type="transmembrane region" description="Helical" evidence="6">
    <location>
        <begin position="83"/>
        <end position="106"/>
    </location>
</feature>
<comment type="subcellular location">
    <subcellularLocation>
        <location evidence="1">Cell membrane</location>
        <topology evidence="1">Multi-pass membrane protein</topology>
    </subcellularLocation>
</comment>
<keyword evidence="8" id="KW-0813">Transport</keyword>
<dbReference type="PANTHER" id="PTHR43124:SF4">
    <property type="entry name" value="SUGAR EFFLUX TRANSPORTER"/>
    <property type="match status" value="1"/>
</dbReference>
<accession>A0A9D9IZ58</accession>
<feature type="transmembrane region" description="Helical" evidence="6">
    <location>
        <begin position="112"/>
        <end position="130"/>
    </location>
</feature>
<evidence type="ECO:0000313" key="8">
    <source>
        <dbReference type="EMBL" id="MBO8481897.1"/>
    </source>
</evidence>
<dbReference type="InterPro" id="IPR020846">
    <property type="entry name" value="MFS_dom"/>
</dbReference>
<dbReference type="AlphaFoldDB" id="A0A9D9IZ58"/>
<dbReference type="InterPro" id="IPR050189">
    <property type="entry name" value="MFS_Efflux_Transporters"/>
</dbReference>